<dbReference type="InterPro" id="IPR009057">
    <property type="entry name" value="Homeodomain-like_sf"/>
</dbReference>
<evidence type="ECO:0000256" key="3">
    <source>
        <dbReference type="SAM" id="MobiDB-lite"/>
    </source>
</evidence>
<sequence length="354" mass="37656">MSVQRLGIVIQEGVQALDVAGPVDVFAETNAYIPAADRYETVLIGPRRAPLRASNNIQIVADVGLEEATGPFDVLLVAGSHALPYVAPDPQLVAWLRQAPEQAGLYGSICTGAFALGHAGLLDGHRVTTHWQVAQKLAAQFPAAIVEPDLIYVRDGRLVTSAGVTAGIDLALALVSQQHGPGVAVAVAKRLVVVAQRQGGQSQFSPYLTAPADPASPIARIQDYVMTHIGSRHSLASLAAVVGMSARNLARHFVQETGVTPHEFVERARIDAARMLLEGSDRPLKAVAHDCGFGTADRMRLVFQQRLGVSPAQYRASFRHSDANGTAASRYKGPIEDVEAPESARRPGPRLRSG</sequence>
<evidence type="ECO:0000313" key="6">
    <source>
        <dbReference type="Proteomes" id="UP001017257"/>
    </source>
</evidence>
<evidence type="ECO:0000313" key="5">
    <source>
        <dbReference type="EMBL" id="UVF22571.1"/>
    </source>
</evidence>
<accession>A0ABY5RZ98</accession>
<keyword evidence="5" id="KW-0614">Plasmid</keyword>
<evidence type="ECO:0000259" key="4">
    <source>
        <dbReference type="PROSITE" id="PS01124"/>
    </source>
</evidence>
<dbReference type="SUPFAM" id="SSF46689">
    <property type="entry name" value="Homeodomain-like"/>
    <property type="match status" value="2"/>
</dbReference>
<geneLocation type="plasmid" evidence="5 6">
    <name>pR24_1</name>
</geneLocation>
<name>A0ABY5RZ98_9HYPH</name>
<dbReference type="EMBL" id="CP102846">
    <property type="protein sequence ID" value="UVF22571.1"/>
    <property type="molecule type" value="Genomic_DNA"/>
</dbReference>
<dbReference type="RefSeq" id="WP_259061049.1">
    <property type="nucleotide sequence ID" value="NZ_CP102846.1"/>
</dbReference>
<proteinExistence type="predicted"/>
<dbReference type="PANTHER" id="PTHR43130">
    <property type="entry name" value="ARAC-FAMILY TRANSCRIPTIONAL REGULATOR"/>
    <property type="match status" value="1"/>
</dbReference>
<dbReference type="PROSITE" id="PS01124">
    <property type="entry name" value="HTH_ARAC_FAMILY_2"/>
    <property type="match status" value="1"/>
</dbReference>
<dbReference type="InterPro" id="IPR029062">
    <property type="entry name" value="Class_I_gatase-like"/>
</dbReference>
<feature type="domain" description="HTH araC/xylS-type" evidence="4">
    <location>
        <begin position="219"/>
        <end position="317"/>
    </location>
</feature>
<dbReference type="InterPro" id="IPR052158">
    <property type="entry name" value="INH-QAR"/>
</dbReference>
<gene>
    <name evidence="5" type="ORF">HPT29_025875</name>
</gene>
<dbReference type="PANTHER" id="PTHR43130:SF3">
    <property type="entry name" value="HTH-TYPE TRANSCRIPTIONAL REGULATOR RV1931C"/>
    <property type="match status" value="1"/>
</dbReference>
<dbReference type="CDD" id="cd03137">
    <property type="entry name" value="GATase1_AraC_1"/>
    <property type="match status" value="1"/>
</dbReference>
<dbReference type="Pfam" id="PF01965">
    <property type="entry name" value="DJ-1_PfpI"/>
    <property type="match status" value="1"/>
</dbReference>
<dbReference type="InterPro" id="IPR018060">
    <property type="entry name" value="HTH_AraC"/>
</dbReference>
<dbReference type="Pfam" id="PF12833">
    <property type="entry name" value="HTH_18"/>
    <property type="match status" value="1"/>
</dbReference>
<organism evidence="5 6">
    <name type="scientific">Microvirga terrae</name>
    <dbReference type="NCBI Taxonomy" id="2740529"/>
    <lineage>
        <taxon>Bacteria</taxon>
        <taxon>Pseudomonadati</taxon>
        <taxon>Pseudomonadota</taxon>
        <taxon>Alphaproteobacteria</taxon>
        <taxon>Hyphomicrobiales</taxon>
        <taxon>Methylobacteriaceae</taxon>
        <taxon>Microvirga</taxon>
    </lineage>
</organism>
<dbReference type="Proteomes" id="UP001017257">
    <property type="component" value="Plasmid pR24_1"/>
</dbReference>
<feature type="region of interest" description="Disordered" evidence="3">
    <location>
        <begin position="320"/>
        <end position="354"/>
    </location>
</feature>
<dbReference type="Gene3D" id="1.10.10.60">
    <property type="entry name" value="Homeodomain-like"/>
    <property type="match status" value="1"/>
</dbReference>
<keyword evidence="2" id="KW-0804">Transcription</keyword>
<evidence type="ECO:0000256" key="2">
    <source>
        <dbReference type="ARBA" id="ARBA00023163"/>
    </source>
</evidence>
<keyword evidence="1" id="KW-0805">Transcription regulation</keyword>
<evidence type="ECO:0000256" key="1">
    <source>
        <dbReference type="ARBA" id="ARBA00023015"/>
    </source>
</evidence>
<dbReference type="SMART" id="SM00342">
    <property type="entry name" value="HTH_ARAC"/>
    <property type="match status" value="1"/>
</dbReference>
<protein>
    <submittedName>
        <fullName evidence="5">GlxA family transcriptional regulator</fullName>
    </submittedName>
</protein>
<reference evidence="5" key="1">
    <citation type="submission" date="2022-08" db="EMBL/GenBank/DDBJ databases">
        <title>Microvirga terrae sp. nov., isolated from soil.</title>
        <authorList>
            <person name="Kim K.H."/>
            <person name="Seo Y.L."/>
            <person name="Kim J.M."/>
            <person name="Lee J.K."/>
            <person name="Han D.M."/>
            <person name="Jeon C.O."/>
        </authorList>
    </citation>
    <scope>NUCLEOTIDE SEQUENCE</scope>
    <source>
        <strain evidence="5">R24</strain>
        <plasmid evidence="5">pR24_1</plasmid>
    </source>
</reference>
<dbReference type="InterPro" id="IPR002818">
    <property type="entry name" value="DJ-1/PfpI"/>
</dbReference>
<dbReference type="Gene3D" id="3.40.50.880">
    <property type="match status" value="1"/>
</dbReference>
<keyword evidence="6" id="KW-1185">Reference proteome</keyword>
<dbReference type="SUPFAM" id="SSF52317">
    <property type="entry name" value="Class I glutamine amidotransferase-like"/>
    <property type="match status" value="1"/>
</dbReference>